<evidence type="ECO:0000256" key="1">
    <source>
        <dbReference type="SAM" id="MobiDB-lite"/>
    </source>
</evidence>
<comment type="caution">
    <text evidence="3">The sequence shown here is derived from an EMBL/GenBank/DDBJ whole genome shotgun (WGS) entry which is preliminary data.</text>
</comment>
<gene>
    <name evidence="3" type="ORF">ACI2L5_13235</name>
</gene>
<sequence length="185" mass="20097">MTSPEATIRPAVHADLKAVADIYAHYVRHTVTTFDETPRSAAEWEQRLDELTGRDLPFLVAERSGAVAGFAYAGPWRPKPAYQHTVEDTIYLAPDATGRGLGTALLGPLIAEATRAGRRQMIAVIADTGSDASAALHRRFGFTDAGRLTAVGHKHGRWIDTLLMQRPLSGQGPDHEPGPPPTERR</sequence>
<evidence type="ECO:0000313" key="3">
    <source>
        <dbReference type="EMBL" id="MFK4265895.1"/>
    </source>
</evidence>
<feature type="region of interest" description="Disordered" evidence="1">
    <location>
        <begin position="165"/>
        <end position="185"/>
    </location>
</feature>
<dbReference type="EMBL" id="JBJDQH010000004">
    <property type="protein sequence ID" value="MFK4265895.1"/>
    <property type="molecule type" value="Genomic_DNA"/>
</dbReference>
<organism evidence="3 4">
    <name type="scientific">Streptomyces milbemycinicus</name>
    <dbReference type="NCBI Taxonomy" id="476552"/>
    <lineage>
        <taxon>Bacteria</taxon>
        <taxon>Bacillati</taxon>
        <taxon>Actinomycetota</taxon>
        <taxon>Actinomycetes</taxon>
        <taxon>Kitasatosporales</taxon>
        <taxon>Streptomycetaceae</taxon>
        <taxon>Streptomyces</taxon>
    </lineage>
</organism>
<dbReference type="CDD" id="cd04301">
    <property type="entry name" value="NAT_SF"/>
    <property type="match status" value="1"/>
</dbReference>
<dbReference type="RefSeq" id="WP_358640715.1">
    <property type="nucleotide sequence ID" value="NZ_JBFACG010000008.1"/>
</dbReference>
<feature type="domain" description="N-acetyltransferase" evidence="2">
    <location>
        <begin position="6"/>
        <end position="169"/>
    </location>
</feature>
<dbReference type="PANTHER" id="PTHR43072:SF8">
    <property type="entry name" value="ACYLTRANSFERASE FABY-RELATED"/>
    <property type="match status" value="1"/>
</dbReference>
<dbReference type="InterPro" id="IPR000182">
    <property type="entry name" value="GNAT_dom"/>
</dbReference>
<reference evidence="3 4" key="1">
    <citation type="submission" date="2024-11" db="EMBL/GenBank/DDBJ databases">
        <title>The Natural Products Discovery Center: Release of the First 8490 Sequenced Strains for Exploring Actinobacteria Biosynthetic Diversity.</title>
        <authorList>
            <person name="Kalkreuter E."/>
            <person name="Kautsar S.A."/>
            <person name="Yang D."/>
            <person name="Bader C.D."/>
            <person name="Teijaro C.N."/>
            <person name="Fluegel L."/>
            <person name="Davis C.M."/>
            <person name="Simpson J.R."/>
            <person name="Lauterbach L."/>
            <person name="Steele A.D."/>
            <person name="Gui C."/>
            <person name="Meng S."/>
            <person name="Li G."/>
            <person name="Viehrig K."/>
            <person name="Ye F."/>
            <person name="Su P."/>
            <person name="Kiefer A.F."/>
            <person name="Nichols A."/>
            <person name="Cepeda A.J."/>
            <person name="Yan W."/>
            <person name="Fan B."/>
            <person name="Jiang Y."/>
            <person name="Adhikari A."/>
            <person name="Zheng C.-J."/>
            <person name="Schuster L."/>
            <person name="Cowan T.M."/>
            <person name="Smanski M.J."/>
            <person name="Chevrette M.G."/>
            <person name="De Carvalho L.P.S."/>
            <person name="Shen B."/>
        </authorList>
    </citation>
    <scope>NUCLEOTIDE SEQUENCE [LARGE SCALE GENOMIC DNA]</scope>
    <source>
        <strain evidence="3 4">NPDC020863</strain>
    </source>
</reference>
<dbReference type="PROSITE" id="PS51186">
    <property type="entry name" value="GNAT"/>
    <property type="match status" value="1"/>
</dbReference>
<proteinExistence type="predicted"/>
<evidence type="ECO:0000259" key="2">
    <source>
        <dbReference type="PROSITE" id="PS51186"/>
    </source>
</evidence>
<keyword evidence="4" id="KW-1185">Reference proteome</keyword>
<name>A0ABW8LJ11_9ACTN</name>
<dbReference type="Pfam" id="PF00583">
    <property type="entry name" value="Acetyltransf_1"/>
    <property type="match status" value="1"/>
</dbReference>
<protein>
    <submittedName>
        <fullName evidence="3">N-acetyltransferase family protein</fullName>
    </submittedName>
</protein>
<dbReference type="Gene3D" id="3.40.630.30">
    <property type="match status" value="1"/>
</dbReference>
<accession>A0ABW8LJ11</accession>
<dbReference type="InterPro" id="IPR016181">
    <property type="entry name" value="Acyl_CoA_acyltransferase"/>
</dbReference>
<dbReference type="PANTHER" id="PTHR43072">
    <property type="entry name" value="N-ACETYLTRANSFERASE"/>
    <property type="match status" value="1"/>
</dbReference>
<dbReference type="Proteomes" id="UP001620295">
    <property type="component" value="Unassembled WGS sequence"/>
</dbReference>
<feature type="compositionally biased region" description="Basic and acidic residues" evidence="1">
    <location>
        <begin position="173"/>
        <end position="185"/>
    </location>
</feature>
<evidence type="ECO:0000313" key="4">
    <source>
        <dbReference type="Proteomes" id="UP001620295"/>
    </source>
</evidence>
<dbReference type="SUPFAM" id="SSF55729">
    <property type="entry name" value="Acyl-CoA N-acyltransferases (Nat)"/>
    <property type="match status" value="1"/>
</dbReference>